<dbReference type="AlphaFoldDB" id="A0A9X9S4Y7"/>
<evidence type="ECO:0000259" key="1">
    <source>
        <dbReference type="Pfam" id="PF16295"/>
    </source>
</evidence>
<dbReference type="KEGG" id="mou:OU421_01425"/>
<evidence type="ECO:0000313" key="2">
    <source>
        <dbReference type="EMBL" id="WAI01560.1"/>
    </source>
</evidence>
<dbReference type="InterPro" id="IPR036271">
    <property type="entry name" value="Tet_transcr_reg_TetR-rel_C_sf"/>
</dbReference>
<sequence length="201" mass="23355">MTNQLIIWAIYFGINLRWKNSSPAGGPDTLYRKRVPWNIHRPNIKRSRCGQGTLFNYFPTKEDLINALLFEVRGKLSRSMGKDLQTQSTFHDKLKKIWYNMTEWGLNNPDDFLFAGQFCSSPYITSYTREEVSKEYVFLYDLVQEGITNGDIRDNSIMLVTAMLYQSHRTVVNLILESKPQNIDEIIEDGFQIIWGGLAKN</sequence>
<name>A0A9X9S4Y7_METOG</name>
<proteinExistence type="predicted"/>
<reference evidence="2" key="1">
    <citation type="submission" date="2022-11" db="EMBL/GenBank/DDBJ databases">
        <title>Complete genome sequence of Methanogenium organophilum DSM 3596.</title>
        <authorList>
            <person name="Chen S.-C."/>
            <person name="Lai S.-J."/>
            <person name="You Y.-T."/>
        </authorList>
    </citation>
    <scope>NUCLEOTIDE SEQUENCE</scope>
    <source>
        <strain evidence="2">DSM 3596</strain>
    </source>
</reference>
<dbReference type="InterPro" id="IPR032551">
    <property type="entry name" value="BscR_C"/>
</dbReference>
<dbReference type="Proteomes" id="UP001163096">
    <property type="component" value="Chromosome"/>
</dbReference>
<gene>
    <name evidence="2" type="ORF">OU421_01425</name>
</gene>
<organism evidence="2 3">
    <name type="scientific">Methanogenium organophilum</name>
    <dbReference type="NCBI Taxonomy" id="2199"/>
    <lineage>
        <taxon>Archaea</taxon>
        <taxon>Methanobacteriati</taxon>
        <taxon>Methanobacteriota</taxon>
        <taxon>Stenosarchaea group</taxon>
        <taxon>Methanomicrobia</taxon>
        <taxon>Methanomicrobiales</taxon>
        <taxon>Methanomicrobiaceae</taxon>
        <taxon>Methanogenium</taxon>
    </lineage>
</organism>
<dbReference type="SUPFAM" id="SSF48498">
    <property type="entry name" value="Tetracyclin repressor-like, C-terminal domain"/>
    <property type="match status" value="1"/>
</dbReference>
<dbReference type="EMBL" id="CP113361">
    <property type="protein sequence ID" value="WAI01560.1"/>
    <property type="molecule type" value="Genomic_DNA"/>
</dbReference>
<dbReference type="Gene3D" id="1.10.357.10">
    <property type="entry name" value="Tetracycline Repressor, domain 2"/>
    <property type="match status" value="1"/>
</dbReference>
<accession>A0A9X9S4Y7</accession>
<evidence type="ECO:0000313" key="3">
    <source>
        <dbReference type="Proteomes" id="UP001163096"/>
    </source>
</evidence>
<keyword evidence="3" id="KW-1185">Reference proteome</keyword>
<feature type="domain" description="HTH-type transcriptional repressor C-terminal" evidence="1">
    <location>
        <begin position="75"/>
        <end position="195"/>
    </location>
</feature>
<dbReference type="Pfam" id="PF16295">
    <property type="entry name" value="TetR_C_10"/>
    <property type="match status" value="1"/>
</dbReference>
<protein>
    <submittedName>
        <fullName evidence="2">TetR/AcrR family transcriptional regulator</fullName>
    </submittedName>
</protein>